<feature type="transmembrane region" description="Helical" evidence="2">
    <location>
        <begin position="44"/>
        <end position="66"/>
    </location>
</feature>
<keyword evidence="2" id="KW-0812">Transmembrane</keyword>
<feature type="transmembrane region" description="Helical" evidence="2">
    <location>
        <begin position="195"/>
        <end position="215"/>
    </location>
</feature>
<feature type="transmembrane region" description="Helical" evidence="2">
    <location>
        <begin position="6"/>
        <end position="23"/>
    </location>
</feature>
<evidence type="ECO:0000313" key="4">
    <source>
        <dbReference type="Proteomes" id="UP000799421"/>
    </source>
</evidence>
<dbReference type="PANTHER" id="PTHR42058:SF1">
    <property type="entry name" value="G-PROTEIN COUPLED RECEPTORS FAMILY 2 PROFILE 2 DOMAIN-CONTAINING PROTEIN"/>
    <property type="match status" value="1"/>
</dbReference>
<sequence length="344" mass="38077">MTCAWSGSLLLLGGMSATLWILMRSLSTFLRVCFDKDMSRGWITALHVMAWGGAASFMGISLKFASPVYGLGPVCSPRGKPAFTTWFAWVLAFSGLAAILQFVTSVFCCGLFARHRFFANGVLPGPIGGPQPGGLSYGGEQMAATSDNSSGKRQSIFSGKAAQRLSAHMSSSTCSNSRWTYPRVRKQMMMQWRSVALSILVTVETVYFALVFVAITHQKRDAEETKEWIRCLIIAKGEKEKCRHLISGLGFGEKLIVSSFYMSAIIGVVTFMLMVRWDMFVGWWELLARRGKKREEDQFVILDSIPKRNAGGQVTTLQAFVSDDEDEDGKEWRRSSTLAGKSFG</sequence>
<keyword evidence="2" id="KW-1133">Transmembrane helix</keyword>
<dbReference type="PANTHER" id="PTHR42058">
    <property type="entry name" value="G_PROTEIN_RECEP_F2_4 DOMAIN-CONTAINING PROTEIN"/>
    <property type="match status" value="1"/>
</dbReference>
<reference evidence="3" key="1">
    <citation type="journal article" date="2020" name="Stud. Mycol.">
        <title>101 Dothideomycetes genomes: a test case for predicting lifestyles and emergence of pathogens.</title>
        <authorList>
            <person name="Haridas S."/>
            <person name="Albert R."/>
            <person name="Binder M."/>
            <person name="Bloem J."/>
            <person name="Labutti K."/>
            <person name="Salamov A."/>
            <person name="Andreopoulos B."/>
            <person name="Baker S."/>
            <person name="Barry K."/>
            <person name="Bills G."/>
            <person name="Bluhm B."/>
            <person name="Cannon C."/>
            <person name="Castanera R."/>
            <person name="Culley D."/>
            <person name="Daum C."/>
            <person name="Ezra D."/>
            <person name="Gonzalez J."/>
            <person name="Henrissat B."/>
            <person name="Kuo A."/>
            <person name="Liang C."/>
            <person name="Lipzen A."/>
            <person name="Lutzoni F."/>
            <person name="Magnuson J."/>
            <person name="Mondo S."/>
            <person name="Nolan M."/>
            <person name="Ohm R."/>
            <person name="Pangilinan J."/>
            <person name="Park H.-J."/>
            <person name="Ramirez L."/>
            <person name="Alfaro M."/>
            <person name="Sun H."/>
            <person name="Tritt A."/>
            <person name="Yoshinaga Y."/>
            <person name="Zwiers L.-H."/>
            <person name="Turgeon B."/>
            <person name="Goodwin S."/>
            <person name="Spatafora J."/>
            <person name="Crous P."/>
            <person name="Grigoriev I."/>
        </authorList>
    </citation>
    <scope>NUCLEOTIDE SEQUENCE</scope>
    <source>
        <strain evidence="3">CBS 480.64</strain>
    </source>
</reference>
<accession>A0A6A7CAS8</accession>
<gene>
    <name evidence="3" type="ORF">K470DRAFT_254614</name>
</gene>
<evidence type="ECO:0008006" key="5">
    <source>
        <dbReference type="Google" id="ProtNLM"/>
    </source>
</evidence>
<evidence type="ECO:0000256" key="1">
    <source>
        <dbReference type="SAM" id="MobiDB-lite"/>
    </source>
</evidence>
<dbReference type="InterPro" id="IPR053247">
    <property type="entry name" value="GPCR_GPR1/git3-like"/>
</dbReference>
<dbReference type="EMBL" id="MU005959">
    <property type="protein sequence ID" value="KAF2863718.1"/>
    <property type="molecule type" value="Genomic_DNA"/>
</dbReference>
<dbReference type="Gene3D" id="1.20.1070.10">
    <property type="entry name" value="Rhodopsin 7-helix transmembrane proteins"/>
    <property type="match status" value="1"/>
</dbReference>
<feature type="compositionally biased region" description="Polar residues" evidence="1">
    <location>
        <begin position="335"/>
        <end position="344"/>
    </location>
</feature>
<proteinExistence type="predicted"/>
<evidence type="ECO:0000313" key="3">
    <source>
        <dbReference type="EMBL" id="KAF2863718.1"/>
    </source>
</evidence>
<feature type="transmembrane region" description="Helical" evidence="2">
    <location>
        <begin position="86"/>
        <end position="113"/>
    </location>
</feature>
<keyword evidence="2" id="KW-0472">Membrane</keyword>
<dbReference type="Proteomes" id="UP000799421">
    <property type="component" value="Unassembled WGS sequence"/>
</dbReference>
<dbReference type="AlphaFoldDB" id="A0A6A7CAS8"/>
<dbReference type="OrthoDB" id="408743at2759"/>
<name>A0A6A7CAS8_9PEZI</name>
<organism evidence="3 4">
    <name type="scientific">Piedraia hortae CBS 480.64</name>
    <dbReference type="NCBI Taxonomy" id="1314780"/>
    <lineage>
        <taxon>Eukaryota</taxon>
        <taxon>Fungi</taxon>
        <taxon>Dikarya</taxon>
        <taxon>Ascomycota</taxon>
        <taxon>Pezizomycotina</taxon>
        <taxon>Dothideomycetes</taxon>
        <taxon>Dothideomycetidae</taxon>
        <taxon>Capnodiales</taxon>
        <taxon>Piedraiaceae</taxon>
        <taxon>Piedraia</taxon>
    </lineage>
</organism>
<feature type="transmembrane region" description="Helical" evidence="2">
    <location>
        <begin position="260"/>
        <end position="284"/>
    </location>
</feature>
<feature type="region of interest" description="Disordered" evidence="1">
    <location>
        <begin position="323"/>
        <end position="344"/>
    </location>
</feature>
<keyword evidence="4" id="KW-1185">Reference proteome</keyword>
<protein>
    <recommendedName>
        <fullName evidence="5">G-protein coupled receptors family 2 profile 2 domain-containing protein</fullName>
    </recommendedName>
</protein>
<evidence type="ECO:0000256" key="2">
    <source>
        <dbReference type="SAM" id="Phobius"/>
    </source>
</evidence>